<dbReference type="InterPro" id="IPR024626">
    <property type="entry name" value="Kri1-like_C"/>
</dbReference>
<protein>
    <recommendedName>
        <fullName evidence="3">Kri1-like C-terminal domain-containing protein</fullName>
    </recommendedName>
</protein>
<feature type="region of interest" description="Disordered" evidence="2">
    <location>
        <begin position="291"/>
        <end position="335"/>
    </location>
</feature>
<dbReference type="PANTHER" id="PTHR14490">
    <property type="entry name" value="ZINC FINGER, ZZ TYPE"/>
    <property type="match status" value="1"/>
</dbReference>
<dbReference type="GO" id="GO:0005730">
    <property type="term" value="C:nucleolus"/>
    <property type="evidence" value="ECO:0007669"/>
    <property type="project" value="TreeGrafter"/>
</dbReference>
<accession>A0A2U1J6P1</accession>
<dbReference type="PANTHER" id="PTHR14490:SF5">
    <property type="entry name" value="PROTEIN KRI1 HOMOLOG"/>
    <property type="match status" value="1"/>
</dbReference>
<evidence type="ECO:0000256" key="1">
    <source>
        <dbReference type="ARBA" id="ARBA00007473"/>
    </source>
</evidence>
<feature type="compositionally biased region" description="Basic and acidic residues" evidence="2">
    <location>
        <begin position="310"/>
        <end position="335"/>
    </location>
</feature>
<name>A0A2U1J6P1_SMIAN</name>
<dbReference type="Proteomes" id="UP000245591">
    <property type="component" value="Unassembled WGS sequence"/>
</dbReference>
<sequence>MADFELKINEEYAKNYLEKKQEEELSMLKEKYAGAEEVDELKLLRAAGRQKRQGVIGSNVLDYLSDSEYYSSSSEEDEVGELATPQIDVQIFKTISAIRQKDKSIYNKQANFFNEQEIKQAEKKWKEKQIELKNNKPITMKEYQNKILLEDGGIVNEEEEIHKTLKTMTHTEEQQLIKDSFKNALQEDDDDNSGGLFLKKDKTNDEVEAENDHYKEFLLENLAKGKDSEKSVEELNFFKDAMENPDQAFLVNYILNRGWMEKDGKKPKYETIINDEVDALEEYDAETFESEYSHRFQESGGTTIQTYSRTIDDSVRKEDNKRKNKRKEISERKKLEKEQKIEELKRLKNLKRAEIEQKLEKIKEITGNSTVGFGDIDLDADYDPENYDKQMSTLFNENYYEQTDSKKPKWDDDIDIADIYYNNYDENTSHVNEDLQVDEGTIKKSKKELESAIDDLYKLNYEDIIGDLPTRFKYQTSKPLDFGLTPEEILLADEKDLNEYDLGRSNRKKSLKSLKKKIQKRSSIWEESFKSQSGKKEGSGKKHK</sequence>
<organism evidence="4 5">
    <name type="scientific">Smittium angustum</name>
    <dbReference type="NCBI Taxonomy" id="133377"/>
    <lineage>
        <taxon>Eukaryota</taxon>
        <taxon>Fungi</taxon>
        <taxon>Fungi incertae sedis</taxon>
        <taxon>Zoopagomycota</taxon>
        <taxon>Kickxellomycotina</taxon>
        <taxon>Harpellomycetes</taxon>
        <taxon>Harpellales</taxon>
        <taxon>Legeriomycetaceae</taxon>
        <taxon>Smittium</taxon>
    </lineage>
</organism>
<evidence type="ECO:0000313" key="4">
    <source>
        <dbReference type="EMBL" id="PWA00679.1"/>
    </source>
</evidence>
<dbReference type="AlphaFoldDB" id="A0A2U1J6P1"/>
<feature type="domain" description="Kri1-like C-terminal" evidence="3">
    <location>
        <begin position="447"/>
        <end position="500"/>
    </location>
</feature>
<comment type="similarity">
    <text evidence="1">Belongs to the KRI1 family.</text>
</comment>
<evidence type="ECO:0000259" key="3">
    <source>
        <dbReference type="Pfam" id="PF12936"/>
    </source>
</evidence>
<feature type="compositionally biased region" description="Polar residues" evidence="2">
    <location>
        <begin position="299"/>
        <end position="309"/>
    </location>
</feature>
<feature type="region of interest" description="Disordered" evidence="2">
    <location>
        <begin position="507"/>
        <end position="544"/>
    </location>
</feature>
<dbReference type="InterPro" id="IPR018034">
    <property type="entry name" value="Kri1"/>
</dbReference>
<evidence type="ECO:0000256" key="2">
    <source>
        <dbReference type="SAM" id="MobiDB-lite"/>
    </source>
</evidence>
<dbReference type="Pfam" id="PF12936">
    <property type="entry name" value="Kri1_C"/>
    <property type="match status" value="1"/>
</dbReference>
<feature type="compositionally biased region" description="Basic and acidic residues" evidence="2">
    <location>
        <begin position="523"/>
        <end position="544"/>
    </location>
</feature>
<feature type="compositionally biased region" description="Basic residues" evidence="2">
    <location>
        <begin position="507"/>
        <end position="520"/>
    </location>
</feature>
<keyword evidence="5" id="KW-1185">Reference proteome</keyword>
<proteinExistence type="inferred from homology"/>
<dbReference type="GO" id="GO:0000447">
    <property type="term" value="P:endonucleolytic cleavage in ITS1 to separate SSU-rRNA from 5.8S rRNA and LSU-rRNA from tricistronic rRNA transcript (SSU-rRNA, 5.8S rRNA, LSU-rRNA)"/>
    <property type="evidence" value="ECO:0007669"/>
    <property type="project" value="TreeGrafter"/>
</dbReference>
<comment type="caution">
    <text evidence="4">The sequence shown here is derived from an EMBL/GenBank/DDBJ whole genome shotgun (WGS) entry which is preliminary data.</text>
</comment>
<reference evidence="4 5" key="1">
    <citation type="journal article" date="2018" name="MBio">
        <title>Comparative Genomics Reveals the Core Gene Toolbox for the Fungus-Insect Symbiosis.</title>
        <authorList>
            <person name="Wang Y."/>
            <person name="Stata M."/>
            <person name="Wang W."/>
            <person name="Stajich J.E."/>
            <person name="White M.M."/>
            <person name="Moncalvo J.M."/>
        </authorList>
    </citation>
    <scope>NUCLEOTIDE SEQUENCE [LARGE SCALE GENOMIC DNA]</scope>
    <source>
        <strain evidence="4 5">AUS-126-30</strain>
    </source>
</reference>
<dbReference type="GO" id="GO:0030686">
    <property type="term" value="C:90S preribosome"/>
    <property type="evidence" value="ECO:0007669"/>
    <property type="project" value="TreeGrafter"/>
</dbReference>
<dbReference type="Pfam" id="PF05178">
    <property type="entry name" value="Kri1"/>
    <property type="match status" value="1"/>
</dbReference>
<dbReference type="EMBL" id="MBFU01000319">
    <property type="protein sequence ID" value="PWA00679.1"/>
    <property type="molecule type" value="Genomic_DNA"/>
</dbReference>
<gene>
    <name evidence="4" type="ORF">BB558_003269</name>
</gene>
<evidence type="ECO:0000313" key="5">
    <source>
        <dbReference type="Proteomes" id="UP000245591"/>
    </source>
</evidence>